<evidence type="ECO:0000313" key="10">
    <source>
        <dbReference type="EMBL" id="EED89728.1"/>
    </source>
</evidence>
<organism evidence="10 11">
    <name type="scientific">Thalassiosira pseudonana</name>
    <name type="common">Marine diatom</name>
    <name type="synonym">Cyclotella nana</name>
    <dbReference type="NCBI Taxonomy" id="35128"/>
    <lineage>
        <taxon>Eukaryota</taxon>
        <taxon>Sar</taxon>
        <taxon>Stramenopiles</taxon>
        <taxon>Ochrophyta</taxon>
        <taxon>Bacillariophyta</taxon>
        <taxon>Coscinodiscophyceae</taxon>
        <taxon>Thalassiosirophycidae</taxon>
        <taxon>Thalassiosirales</taxon>
        <taxon>Thalassiosiraceae</taxon>
        <taxon>Thalassiosira</taxon>
    </lineage>
</organism>
<feature type="active site" description="Charge relay system" evidence="7 8">
    <location>
        <position position="52"/>
    </location>
</feature>
<dbReference type="GO" id="GO:0004252">
    <property type="term" value="F:serine-type endopeptidase activity"/>
    <property type="evidence" value="ECO:0000318"/>
    <property type="project" value="GO_Central"/>
</dbReference>
<dbReference type="OMA" id="PADCKNT"/>
<feature type="active site" description="Charge relay system" evidence="7 8">
    <location>
        <position position="257"/>
    </location>
</feature>
<feature type="non-terminal residue" evidence="10">
    <location>
        <position position="376"/>
    </location>
</feature>
<proteinExistence type="inferred from homology"/>
<dbReference type="InterPro" id="IPR008979">
    <property type="entry name" value="Galactose-bd-like_sf"/>
</dbReference>
<dbReference type="KEGG" id="tps:THAPSDRAFT_263936"/>
<dbReference type="PRINTS" id="PR00723">
    <property type="entry name" value="SUBTILISIN"/>
</dbReference>
<keyword evidence="2 8" id="KW-0645">Protease</keyword>
<accession>B8CAR1</accession>
<dbReference type="EMBL" id="CM000647">
    <property type="protein sequence ID" value="EED89728.1"/>
    <property type="molecule type" value="Genomic_DNA"/>
</dbReference>
<evidence type="ECO:0000256" key="3">
    <source>
        <dbReference type="ARBA" id="ARBA00022801"/>
    </source>
</evidence>
<dbReference type="PROSITE" id="PS00138">
    <property type="entry name" value="SUBTILASE_SER"/>
    <property type="match status" value="1"/>
</dbReference>
<evidence type="ECO:0000256" key="1">
    <source>
        <dbReference type="ARBA" id="ARBA00011073"/>
    </source>
</evidence>
<feature type="active site" description="Charge relay system" evidence="7 8">
    <location>
        <position position="13"/>
    </location>
</feature>
<dbReference type="SUPFAM" id="SSF52743">
    <property type="entry name" value="Subtilisin-like"/>
    <property type="match status" value="1"/>
</dbReference>
<dbReference type="InterPro" id="IPR034058">
    <property type="entry name" value="TagA/B/C/D_pept_dom"/>
</dbReference>
<dbReference type="HOGENOM" id="CLU_025163_0_0_1"/>
<dbReference type="PROSITE" id="PS51892">
    <property type="entry name" value="SUBTILASE"/>
    <property type="match status" value="1"/>
</dbReference>
<dbReference type="AlphaFoldDB" id="B8CAR1"/>
<evidence type="ECO:0000256" key="2">
    <source>
        <dbReference type="ARBA" id="ARBA00022670"/>
    </source>
</evidence>
<reference evidence="10 11" key="2">
    <citation type="journal article" date="2008" name="Nature">
        <title>The Phaeodactylum genome reveals the evolutionary history of diatom genomes.</title>
        <authorList>
            <person name="Bowler C."/>
            <person name="Allen A.E."/>
            <person name="Badger J.H."/>
            <person name="Grimwood J."/>
            <person name="Jabbari K."/>
            <person name="Kuo A."/>
            <person name="Maheswari U."/>
            <person name="Martens C."/>
            <person name="Maumus F."/>
            <person name="Otillar R.P."/>
            <person name="Rayko E."/>
            <person name="Salamov A."/>
            <person name="Vandepoele K."/>
            <person name="Beszteri B."/>
            <person name="Gruber A."/>
            <person name="Heijde M."/>
            <person name="Katinka M."/>
            <person name="Mock T."/>
            <person name="Valentin K."/>
            <person name="Verret F."/>
            <person name="Berges J.A."/>
            <person name="Brownlee C."/>
            <person name="Cadoret J.P."/>
            <person name="Chiovitti A."/>
            <person name="Choi C.J."/>
            <person name="Coesel S."/>
            <person name="De Martino A."/>
            <person name="Detter J.C."/>
            <person name="Durkin C."/>
            <person name="Falciatore A."/>
            <person name="Fournet J."/>
            <person name="Haruta M."/>
            <person name="Huysman M.J."/>
            <person name="Jenkins B.D."/>
            <person name="Jiroutova K."/>
            <person name="Jorgensen R.E."/>
            <person name="Joubert Y."/>
            <person name="Kaplan A."/>
            <person name="Kroger N."/>
            <person name="Kroth P.G."/>
            <person name="La Roche J."/>
            <person name="Lindquist E."/>
            <person name="Lommer M."/>
            <person name="Martin-Jezequel V."/>
            <person name="Lopez P.J."/>
            <person name="Lucas S."/>
            <person name="Mangogna M."/>
            <person name="McGinnis K."/>
            <person name="Medlin L.K."/>
            <person name="Montsant A."/>
            <person name="Oudot-Le Secq M.P."/>
            <person name="Napoli C."/>
            <person name="Obornik M."/>
            <person name="Parker M.S."/>
            <person name="Petit J.L."/>
            <person name="Porcel B.M."/>
            <person name="Poulsen N."/>
            <person name="Robison M."/>
            <person name="Rychlewski L."/>
            <person name="Rynearson T.A."/>
            <person name="Schmutz J."/>
            <person name="Shapiro H."/>
            <person name="Siaut M."/>
            <person name="Stanley M."/>
            <person name="Sussman M.R."/>
            <person name="Taylor A.R."/>
            <person name="Vardi A."/>
            <person name="von Dassow P."/>
            <person name="Vyverman W."/>
            <person name="Willis A."/>
            <person name="Wyrwicz L.S."/>
            <person name="Rokhsar D.S."/>
            <person name="Weissenbach J."/>
            <person name="Armbrust E.V."/>
            <person name="Green B.R."/>
            <person name="Van de Peer Y."/>
            <person name="Grigoriev I.V."/>
        </authorList>
    </citation>
    <scope>NUCLEOTIDE SEQUENCE [LARGE SCALE GENOMIC DNA]</scope>
    <source>
        <strain evidence="10 11">CCMP1335</strain>
    </source>
</reference>
<dbReference type="PANTHER" id="PTHR43399">
    <property type="entry name" value="SUBTILISIN-RELATED"/>
    <property type="match status" value="1"/>
</dbReference>
<dbReference type="PaxDb" id="35128-Thaps263936"/>
<keyword evidence="3 8" id="KW-0378">Hydrolase</keyword>
<comment type="catalytic activity">
    <reaction evidence="5">
        <text>Hydrolysis of proteins with broad specificity for peptide bonds, and a preference for a large uncharged residue in P1. Hydrolyzes peptide amides.</text>
        <dbReference type="EC" id="3.4.21.62"/>
    </reaction>
</comment>
<dbReference type="CDD" id="cd04842">
    <property type="entry name" value="Peptidases_S8_Kp43_protease"/>
    <property type="match status" value="1"/>
</dbReference>
<dbReference type="InterPro" id="IPR000209">
    <property type="entry name" value="Peptidase_S8/S53_dom"/>
</dbReference>
<dbReference type="Proteomes" id="UP000001449">
    <property type="component" value="Chromosome 12"/>
</dbReference>
<dbReference type="SUPFAM" id="SSF49785">
    <property type="entry name" value="Galactose-binding domain-like"/>
    <property type="match status" value="1"/>
</dbReference>
<dbReference type="InParanoid" id="B8CAR1"/>
<evidence type="ECO:0000256" key="4">
    <source>
        <dbReference type="ARBA" id="ARBA00022825"/>
    </source>
</evidence>
<dbReference type="Pfam" id="PF00082">
    <property type="entry name" value="Peptidase_S8"/>
    <property type="match status" value="1"/>
</dbReference>
<evidence type="ECO:0000259" key="9">
    <source>
        <dbReference type="Pfam" id="PF00082"/>
    </source>
</evidence>
<comment type="similarity">
    <text evidence="1 8">Belongs to the peptidase S8 family.</text>
</comment>
<dbReference type="Gene3D" id="3.40.50.200">
    <property type="entry name" value="Peptidase S8/S53 domain"/>
    <property type="match status" value="1"/>
</dbReference>
<dbReference type="Gene3D" id="2.60.120.380">
    <property type="match status" value="1"/>
</dbReference>
<dbReference type="GeneID" id="7448022"/>
<sequence length="376" mass="39541">GLDGSGQVVAVADGGLDRDNCYFRDAGADDDTEKIVHYDDSFGDKKEIPMGHGTYVSGIIAGRKSSNVGYADGVAPGSKLSFFDMEVGSTGIQDPGVSRLFASSFNSGRGAKILNASWGRGYKGKYSAFCRDYDNALRSKYSNVLFVASSGNTGMGGVASTVQNPADCKNTFSVGASLSSGNDARSREMGIEYLADYSSRGPTFDGRFKPDIVAPGHFIVAANSDPSVVGECDGTTAPNVQKSLTAGLGVQYVSGTSMSSPVVAGTASILRQYFAEGCGSLLKALLMNGAQPLTGGIQQYDNNQGMGRLNLLNSNDIQLITVNDKRIGNGDEDTYDIQIDTSNGCDADLRVTLAWYDAPGMVGCTNCLLNDIDVYM</sequence>
<dbReference type="InterPro" id="IPR023828">
    <property type="entry name" value="Peptidase_S8_Ser-AS"/>
</dbReference>
<dbReference type="eggNOG" id="KOG4266">
    <property type="taxonomic scope" value="Eukaryota"/>
</dbReference>
<feature type="domain" description="Peptidase S8/S53" evidence="9">
    <location>
        <begin position="4"/>
        <end position="307"/>
    </location>
</feature>
<protein>
    <recommendedName>
        <fullName evidence="6">subtilisin</fullName>
        <ecNumber evidence="6">3.4.21.62</ecNumber>
    </recommendedName>
</protein>
<gene>
    <name evidence="10" type="ORF">THAPSDRAFT_263936</name>
</gene>
<dbReference type="InterPro" id="IPR022398">
    <property type="entry name" value="Peptidase_S8_His-AS"/>
</dbReference>
<evidence type="ECO:0000313" key="11">
    <source>
        <dbReference type="Proteomes" id="UP000001449"/>
    </source>
</evidence>
<dbReference type="PROSITE" id="PS00137">
    <property type="entry name" value="SUBTILASE_HIS"/>
    <property type="match status" value="1"/>
</dbReference>
<evidence type="ECO:0000256" key="5">
    <source>
        <dbReference type="ARBA" id="ARBA00023529"/>
    </source>
</evidence>
<dbReference type="PANTHER" id="PTHR43399:SF4">
    <property type="entry name" value="CELL WALL-ASSOCIATED PROTEASE"/>
    <property type="match status" value="1"/>
</dbReference>
<dbReference type="InterPro" id="IPR015500">
    <property type="entry name" value="Peptidase_S8_subtilisin-rel"/>
</dbReference>
<evidence type="ECO:0000256" key="6">
    <source>
        <dbReference type="ARBA" id="ARBA00023619"/>
    </source>
</evidence>
<dbReference type="InterPro" id="IPR051048">
    <property type="entry name" value="Peptidase_S8/S53_subtilisin"/>
</dbReference>
<dbReference type="GO" id="GO:0006508">
    <property type="term" value="P:proteolysis"/>
    <property type="evidence" value="ECO:0000318"/>
    <property type="project" value="GO_Central"/>
</dbReference>
<reference evidence="10 11" key="1">
    <citation type="journal article" date="2004" name="Science">
        <title>The genome of the diatom Thalassiosira pseudonana: ecology, evolution, and metabolism.</title>
        <authorList>
            <person name="Armbrust E.V."/>
            <person name="Berges J.A."/>
            <person name="Bowler C."/>
            <person name="Green B.R."/>
            <person name="Martinez D."/>
            <person name="Putnam N.H."/>
            <person name="Zhou S."/>
            <person name="Allen A.E."/>
            <person name="Apt K.E."/>
            <person name="Bechner M."/>
            <person name="Brzezinski M.A."/>
            <person name="Chaal B.K."/>
            <person name="Chiovitti A."/>
            <person name="Davis A.K."/>
            <person name="Demarest M.S."/>
            <person name="Detter J.C."/>
            <person name="Glavina T."/>
            <person name="Goodstein D."/>
            <person name="Hadi M.Z."/>
            <person name="Hellsten U."/>
            <person name="Hildebrand M."/>
            <person name="Jenkins B.D."/>
            <person name="Jurka J."/>
            <person name="Kapitonov V.V."/>
            <person name="Kroger N."/>
            <person name="Lau W.W."/>
            <person name="Lane T.W."/>
            <person name="Larimer F.W."/>
            <person name="Lippmeier J.C."/>
            <person name="Lucas S."/>
            <person name="Medina M."/>
            <person name="Montsant A."/>
            <person name="Obornik M."/>
            <person name="Parker M.S."/>
            <person name="Palenik B."/>
            <person name="Pazour G.J."/>
            <person name="Richardson P.M."/>
            <person name="Rynearson T.A."/>
            <person name="Saito M.A."/>
            <person name="Schwartz D.C."/>
            <person name="Thamatrakoln K."/>
            <person name="Valentin K."/>
            <person name="Vardi A."/>
            <person name="Wilkerson F.P."/>
            <person name="Rokhsar D.S."/>
        </authorList>
    </citation>
    <scope>NUCLEOTIDE SEQUENCE [LARGE SCALE GENOMIC DNA]</scope>
    <source>
        <strain evidence="10 11">CCMP1335</strain>
    </source>
</reference>
<name>B8CAR1_THAPS</name>
<feature type="non-terminal residue" evidence="10">
    <location>
        <position position="1"/>
    </location>
</feature>
<keyword evidence="11" id="KW-1185">Reference proteome</keyword>
<evidence type="ECO:0000256" key="7">
    <source>
        <dbReference type="PIRSR" id="PIRSR615500-1"/>
    </source>
</evidence>
<dbReference type="EC" id="3.4.21.62" evidence="6"/>
<dbReference type="InterPro" id="IPR036852">
    <property type="entry name" value="Peptidase_S8/S53_dom_sf"/>
</dbReference>
<dbReference type="RefSeq" id="XP_002293267.1">
    <property type="nucleotide sequence ID" value="XM_002293231.1"/>
</dbReference>
<evidence type="ECO:0000256" key="8">
    <source>
        <dbReference type="PROSITE-ProRule" id="PRU01240"/>
    </source>
</evidence>
<keyword evidence="4 8" id="KW-0720">Serine protease</keyword>